<reference evidence="2 3" key="1">
    <citation type="submission" date="2020-08" db="EMBL/GenBank/DDBJ databases">
        <title>The genome sequence of type strain Novosphingobium flavum NBRC 111647.</title>
        <authorList>
            <person name="Liu Y."/>
        </authorList>
    </citation>
    <scope>NUCLEOTIDE SEQUENCE [LARGE SCALE GENOMIC DNA]</scope>
    <source>
        <strain evidence="2 3">NBRC 111647</strain>
    </source>
</reference>
<keyword evidence="3" id="KW-1185">Reference proteome</keyword>
<gene>
    <name evidence="2" type="ORF">H7F51_08225</name>
</gene>
<evidence type="ECO:0000256" key="1">
    <source>
        <dbReference type="SAM" id="SignalP"/>
    </source>
</evidence>
<accession>A0A7X1FR99</accession>
<evidence type="ECO:0000313" key="3">
    <source>
        <dbReference type="Proteomes" id="UP000566813"/>
    </source>
</evidence>
<dbReference type="Proteomes" id="UP000566813">
    <property type="component" value="Unassembled WGS sequence"/>
</dbReference>
<evidence type="ECO:0000313" key="2">
    <source>
        <dbReference type="EMBL" id="MBC2665506.1"/>
    </source>
</evidence>
<sequence>MALVWLRRTAVASVVAVSAVAAGLVGAAEPGKKVWSGQLNPGSGWLKRQGLAPSYRFQFTVDAAGRATGTIDLGGSTYPLTPGKAVLTGQRDPDGSAFYLFATIEGRRALPAAARTQAEVKVTLTGFDEEDGSLRGVGVVDMADLVCVTDPAKAAAKTPCARRMVPVKWTARN</sequence>
<feature type="signal peptide" evidence="1">
    <location>
        <begin position="1"/>
        <end position="27"/>
    </location>
</feature>
<protein>
    <submittedName>
        <fullName evidence="2">Uncharacterized protein</fullName>
    </submittedName>
</protein>
<comment type="caution">
    <text evidence="2">The sequence shown here is derived from an EMBL/GenBank/DDBJ whole genome shotgun (WGS) entry which is preliminary data.</text>
</comment>
<feature type="chain" id="PRO_5031347947" evidence="1">
    <location>
        <begin position="28"/>
        <end position="173"/>
    </location>
</feature>
<dbReference type="AlphaFoldDB" id="A0A7X1FR99"/>
<dbReference type="RefSeq" id="WP_185663760.1">
    <property type="nucleotide sequence ID" value="NZ_JACLAW010000005.1"/>
</dbReference>
<dbReference type="EMBL" id="JACLAW010000005">
    <property type="protein sequence ID" value="MBC2665506.1"/>
    <property type="molecule type" value="Genomic_DNA"/>
</dbReference>
<organism evidence="2 3">
    <name type="scientific">Novosphingobium flavum</name>
    <dbReference type="NCBI Taxonomy" id="1778672"/>
    <lineage>
        <taxon>Bacteria</taxon>
        <taxon>Pseudomonadati</taxon>
        <taxon>Pseudomonadota</taxon>
        <taxon>Alphaproteobacteria</taxon>
        <taxon>Sphingomonadales</taxon>
        <taxon>Sphingomonadaceae</taxon>
        <taxon>Novosphingobium</taxon>
    </lineage>
</organism>
<name>A0A7X1FR99_9SPHN</name>
<proteinExistence type="predicted"/>
<keyword evidence="1" id="KW-0732">Signal</keyword>